<feature type="active site" description="N6-AMP-lysine intermediate" evidence="15">
    <location>
        <position position="114"/>
    </location>
</feature>
<dbReference type="PIRSF" id="PIRSF001604">
    <property type="entry name" value="LigA"/>
    <property type="match status" value="1"/>
</dbReference>
<dbReference type="Gene3D" id="2.40.50.140">
    <property type="entry name" value="Nucleic acid-binding proteins"/>
    <property type="match status" value="1"/>
</dbReference>
<dbReference type="SMART" id="SM00532">
    <property type="entry name" value="LIGANc"/>
    <property type="match status" value="1"/>
</dbReference>
<dbReference type="Gene3D" id="3.30.470.30">
    <property type="entry name" value="DNA ligase/mRNA capping enzyme"/>
    <property type="match status" value="1"/>
</dbReference>
<organism evidence="19 20">
    <name type="scientific">Wolbachia pipientis</name>
    <dbReference type="NCBI Taxonomy" id="955"/>
    <lineage>
        <taxon>Bacteria</taxon>
        <taxon>Pseudomonadati</taxon>
        <taxon>Pseudomonadota</taxon>
        <taxon>Alphaproteobacteria</taxon>
        <taxon>Rickettsiales</taxon>
        <taxon>Anaplasmataceae</taxon>
        <taxon>Wolbachieae</taxon>
        <taxon>Wolbachia</taxon>
    </lineage>
</organism>
<dbReference type="InterPro" id="IPR001357">
    <property type="entry name" value="BRCT_dom"/>
</dbReference>
<feature type="domain" description="BRCT" evidence="18">
    <location>
        <begin position="582"/>
        <end position="653"/>
    </location>
</feature>
<dbReference type="InterPro" id="IPR033136">
    <property type="entry name" value="DNA_ligase_CS"/>
</dbReference>
<name>A0A1E7QLQ6_WOLPI</name>
<feature type="binding site" evidence="15">
    <location>
        <position position="135"/>
    </location>
    <ligand>
        <name>NAD(+)</name>
        <dbReference type="ChEBI" id="CHEBI:57540"/>
    </ligand>
</feature>
<dbReference type="GO" id="GO:0006281">
    <property type="term" value="P:DNA repair"/>
    <property type="evidence" value="ECO:0007669"/>
    <property type="project" value="UniProtKB-KW"/>
</dbReference>
<dbReference type="InterPro" id="IPR018239">
    <property type="entry name" value="DNA_ligase_AS"/>
</dbReference>
<keyword evidence="4 15" id="KW-0436">Ligase</keyword>
<dbReference type="InterPro" id="IPR001679">
    <property type="entry name" value="DNA_ligase"/>
</dbReference>
<feature type="binding site" evidence="15">
    <location>
        <position position="112"/>
    </location>
    <ligand>
        <name>NAD(+)</name>
        <dbReference type="ChEBI" id="CHEBI:57540"/>
    </ligand>
</feature>
<accession>A0A1E7QLQ6</accession>
<comment type="cofactor">
    <cofactor evidence="15">
        <name>Mg(2+)</name>
        <dbReference type="ChEBI" id="CHEBI:18420"/>
    </cofactor>
    <cofactor evidence="15">
        <name>Mn(2+)</name>
        <dbReference type="ChEBI" id="CHEBI:29035"/>
    </cofactor>
</comment>
<evidence type="ECO:0000256" key="17">
    <source>
        <dbReference type="SAM" id="Coils"/>
    </source>
</evidence>
<dbReference type="GO" id="GO:0046872">
    <property type="term" value="F:metal ion binding"/>
    <property type="evidence" value="ECO:0007669"/>
    <property type="project" value="UniProtKB-KW"/>
</dbReference>
<feature type="binding site" evidence="15">
    <location>
        <position position="274"/>
    </location>
    <ligand>
        <name>NAD(+)</name>
        <dbReference type="ChEBI" id="CHEBI:57540"/>
    </ligand>
</feature>
<dbReference type="Pfam" id="PF00533">
    <property type="entry name" value="BRCT"/>
    <property type="match status" value="1"/>
</dbReference>
<evidence type="ECO:0000256" key="5">
    <source>
        <dbReference type="ARBA" id="ARBA00022705"/>
    </source>
</evidence>
<feature type="binding site" evidence="15">
    <location>
        <position position="170"/>
    </location>
    <ligand>
        <name>NAD(+)</name>
        <dbReference type="ChEBI" id="CHEBI:57540"/>
    </ligand>
</feature>
<evidence type="ECO:0000313" key="20">
    <source>
        <dbReference type="Proteomes" id="UP000175679"/>
    </source>
</evidence>
<reference evidence="19 20" key="1">
    <citation type="submission" date="2016-09" db="EMBL/GenBank/DDBJ databases">
        <title>Genomic evidence for plant-parasitic nematodes as the earliest Wolbachia hosts.</title>
        <authorList>
            <person name="Brown A.M."/>
            <person name="Wasala S.K."/>
            <person name="Howe D.K."/>
            <person name="Peetz A.B."/>
            <person name="Zasada I.A."/>
            <person name="Denver D.R."/>
        </authorList>
    </citation>
    <scope>NUCLEOTIDE SEQUENCE [LARGE SCALE GENOMIC DNA]</scope>
    <source>
        <strain evidence="20">wPpe</strain>
    </source>
</reference>
<feature type="coiled-coil region" evidence="17">
    <location>
        <begin position="4"/>
        <end position="58"/>
    </location>
</feature>
<dbReference type="RefSeq" id="WP_070064859.1">
    <property type="nucleotide sequence ID" value="NZ_MJMG01000001.1"/>
</dbReference>
<feature type="binding site" evidence="15">
    <location>
        <begin position="35"/>
        <end position="39"/>
    </location>
    <ligand>
        <name>NAD(+)</name>
        <dbReference type="ChEBI" id="CHEBI:57540"/>
    </ligand>
</feature>
<dbReference type="EMBL" id="MJMG01000001">
    <property type="protein sequence ID" value="OEY87149.1"/>
    <property type="molecule type" value="Genomic_DNA"/>
</dbReference>
<comment type="caution">
    <text evidence="19">The sequence shown here is derived from an EMBL/GenBank/DDBJ whole genome shotgun (WGS) entry which is preliminary data.</text>
</comment>
<feature type="binding site" evidence="15">
    <location>
        <position position="413"/>
    </location>
    <ligand>
        <name>Zn(2+)</name>
        <dbReference type="ChEBI" id="CHEBI:29105"/>
    </ligand>
</feature>
<keyword evidence="9 15" id="KW-0460">Magnesium</keyword>
<dbReference type="SUPFAM" id="SSF56091">
    <property type="entry name" value="DNA ligase/mRNA capping enzyme, catalytic domain"/>
    <property type="match status" value="1"/>
</dbReference>
<evidence type="ECO:0000256" key="2">
    <source>
        <dbReference type="ARBA" id="ARBA00012722"/>
    </source>
</evidence>
<evidence type="ECO:0000256" key="16">
    <source>
        <dbReference type="RuleBase" id="RU000618"/>
    </source>
</evidence>
<dbReference type="Gene3D" id="6.20.10.30">
    <property type="match status" value="1"/>
</dbReference>
<dbReference type="OrthoDB" id="9759736at2"/>
<dbReference type="Gene3D" id="3.40.50.10190">
    <property type="entry name" value="BRCT domain"/>
    <property type="match status" value="1"/>
</dbReference>
<comment type="catalytic activity">
    <reaction evidence="13 15 16">
        <text>NAD(+) + (deoxyribonucleotide)n-3'-hydroxyl + 5'-phospho-(deoxyribonucleotide)m = (deoxyribonucleotide)n+m + AMP + beta-nicotinamide D-nucleotide.</text>
        <dbReference type="EC" id="6.5.1.2"/>
    </reaction>
</comment>
<keyword evidence="10 15" id="KW-0520">NAD</keyword>
<keyword evidence="17" id="KW-0175">Coiled coil</keyword>
<dbReference type="Proteomes" id="UP000175679">
    <property type="component" value="Unassembled WGS sequence"/>
</dbReference>
<keyword evidence="7 15" id="KW-0227">DNA damage</keyword>
<dbReference type="GO" id="GO:0003911">
    <property type="term" value="F:DNA ligase (NAD+) activity"/>
    <property type="evidence" value="ECO:0007669"/>
    <property type="project" value="UniProtKB-UniRule"/>
</dbReference>
<gene>
    <name evidence="15" type="primary">ligA</name>
    <name evidence="19" type="ORF">BIY23_01570</name>
</gene>
<dbReference type="Gene3D" id="1.10.150.20">
    <property type="entry name" value="5' to 3' exonuclease, C-terminal subdomain"/>
    <property type="match status" value="2"/>
</dbReference>
<evidence type="ECO:0000256" key="1">
    <source>
        <dbReference type="ARBA" id="ARBA00004067"/>
    </source>
</evidence>
<dbReference type="InterPro" id="IPR004150">
    <property type="entry name" value="NAD_DNA_ligase_OB"/>
</dbReference>
<dbReference type="InterPro" id="IPR013840">
    <property type="entry name" value="DNAligase_N"/>
</dbReference>
<keyword evidence="5 15" id="KW-0235">DNA replication</keyword>
<protein>
    <recommendedName>
        <fullName evidence="3 15">DNA ligase</fullName>
        <ecNumber evidence="2 15">6.5.1.2</ecNumber>
    </recommendedName>
    <alternativeName>
        <fullName evidence="15">Polydeoxyribonucleotide synthase [NAD(+)]</fullName>
    </alternativeName>
</protein>
<evidence type="ECO:0000256" key="11">
    <source>
        <dbReference type="ARBA" id="ARBA00023204"/>
    </source>
</evidence>
<dbReference type="SMART" id="SM00292">
    <property type="entry name" value="BRCT"/>
    <property type="match status" value="1"/>
</dbReference>
<dbReference type="InterPro" id="IPR004149">
    <property type="entry name" value="Znf_DNAligase_C4"/>
</dbReference>
<dbReference type="CDD" id="cd17748">
    <property type="entry name" value="BRCT_DNA_ligase_like"/>
    <property type="match status" value="1"/>
</dbReference>
<sequence length="664" mass="74773">MADLEELKLELNLLRKQINRHNILYYHKSEPEITDAEYDALKKRVSEIAEQIPEFQENYNDIGAMPDDRFSQVKHIEPMLSLDNAYDNGDMERFLSRVKRFLNISELEIMCEPKIDGVSFSAVYEDGVFVRAATRGDGHIGENITCNVETIKDFPKFLADIKGRLEVRGEIYIANEDFIKLNEFANPRNAASGSLKQLDATVTASRSLKYFAYSIIGGIMQTQYEVLHSLQLLGFCVNNHQFLARNLDEMLEFYNELYGCRYDLGYDIDGIVYKVNNLSLQNRLGNTSKAPRFAIAYKFPAICAKTKLTKISIQVGRTGTLTPVAELVPVNIGGVLVSRASLHNQDEVKRKDIREGDIVTVKRAGDVIPQVIEVDKSVRSANVHEFIFPKTCPECGSPLEGATIIRCTGEFICKAQIIAKLKHFISKDAFDIEGLGEKQIIFFYTLGLITQVTDIFILEDKLKSFDLSGQEGWGERSVTKLIDSIRRKKAITLDRFIFSLGIRSIGQVTAALLAHYYSSYKNWYQSMVALPSNETVMHELLCIANIGVETVKYLEIFFSNQYNIKILNDLASYLSIHSIDYENGSIFCNKTVVFTGTLTISRDEAKNKAKALGAIVSSSLSNKTNYLVVGSNPGSKYKKALELGIEILAEDQWHRLTSVTEKIS</sequence>
<dbReference type="NCBIfam" id="TIGR00575">
    <property type="entry name" value="dnlj"/>
    <property type="match status" value="1"/>
</dbReference>
<keyword evidence="8 15" id="KW-0862">Zinc</keyword>
<dbReference type="PROSITE" id="PS01055">
    <property type="entry name" value="DNA_LIGASE_N1"/>
    <property type="match status" value="1"/>
</dbReference>
<feature type="binding site" evidence="15">
    <location>
        <position position="395"/>
    </location>
    <ligand>
        <name>Zn(2+)</name>
        <dbReference type="ChEBI" id="CHEBI:29105"/>
    </ligand>
</feature>
<keyword evidence="12 15" id="KW-0464">Manganese</keyword>
<evidence type="ECO:0000256" key="13">
    <source>
        <dbReference type="ARBA" id="ARBA00034005"/>
    </source>
</evidence>
<dbReference type="Pfam" id="PF03119">
    <property type="entry name" value="DNA_ligase_ZBD"/>
    <property type="match status" value="1"/>
</dbReference>
<keyword evidence="11 15" id="KW-0234">DNA repair</keyword>
<dbReference type="HAMAP" id="MF_01588">
    <property type="entry name" value="DNA_ligase_A"/>
    <property type="match status" value="1"/>
</dbReference>
<evidence type="ECO:0000256" key="8">
    <source>
        <dbReference type="ARBA" id="ARBA00022833"/>
    </source>
</evidence>
<evidence type="ECO:0000256" key="14">
    <source>
        <dbReference type="ARBA" id="ARBA00060881"/>
    </source>
</evidence>
<dbReference type="Pfam" id="PF01653">
    <property type="entry name" value="DNA_ligase_aden"/>
    <property type="match status" value="1"/>
</dbReference>
<dbReference type="InterPro" id="IPR012340">
    <property type="entry name" value="NA-bd_OB-fold"/>
</dbReference>
<evidence type="ECO:0000256" key="7">
    <source>
        <dbReference type="ARBA" id="ARBA00022763"/>
    </source>
</evidence>
<dbReference type="Pfam" id="PF03120">
    <property type="entry name" value="OB_DNA_ligase"/>
    <property type="match status" value="1"/>
</dbReference>
<evidence type="ECO:0000256" key="3">
    <source>
        <dbReference type="ARBA" id="ARBA00013308"/>
    </source>
</evidence>
<feature type="binding site" evidence="15">
    <location>
        <begin position="81"/>
        <end position="82"/>
    </location>
    <ligand>
        <name>NAD(+)</name>
        <dbReference type="ChEBI" id="CHEBI:57540"/>
    </ligand>
</feature>
<feature type="binding site" evidence="15">
    <location>
        <position position="298"/>
    </location>
    <ligand>
        <name>NAD(+)</name>
        <dbReference type="ChEBI" id="CHEBI:57540"/>
    </ligand>
</feature>
<feature type="binding site" evidence="15">
    <location>
        <position position="407"/>
    </location>
    <ligand>
        <name>Zn(2+)</name>
        <dbReference type="ChEBI" id="CHEBI:29105"/>
    </ligand>
</feature>
<evidence type="ECO:0000256" key="9">
    <source>
        <dbReference type="ARBA" id="ARBA00022842"/>
    </source>
</evidence>
<keyword evidence="6 15" id="KW-0479">Metal-binding</keyword>
<dbReference type="Gene3D" id="1.10.287.610">
    <property type="entry name" value="Helix hairpin bin"/>
    <property type="match status" value="1"/>
</dbReference>
<evidence type="ECO:0000256" key="12">
    <source>
        <dbReference type="ARBA" id="ARBA00023211"/>
    </source>
</evidence>
<dbReference type="AlphaFoldDB" id="A0A1E7QLQ6"/>
<dbReference type="GO" id="GO:0006260">
    <property type="term" value="P:DNA replication"/>
    <property type="evidence" value="ECO:0007669"/>
    <property type="project" value="UniProtKB-KW"/>
</dbReference>
<dbReference type="PROSITE" id="PS50172">
    <property type="entry name" value="BRCT"/>
    <property type="match status" value="1"/>
</dbReference>
<evidence type="ECO:0000256" key="15">
    <source>
        <dbReference type="HAMAP-Rule" id="MF_01588"/>
    </source>
</evidence>
<dbReference type="InterPro" id="IPR036420">
    <property type="entry name" value="BRCT_dom_sf"/>
</dbReference>
<dbReference type="NCBIfam" id="NF005932">
    <property type="entry name" value="PRK07956.1"/>
    <property type="match status" value="1"/>
</dbReference>
<evidence type="ECO:0000256" key="10">
    <source>
        <dbReference type="ARBA" id="ARBA00023027"/>
    </source>
</evidence>
<dbReference type="InterPro" id="IPR010994">
    <property type="entry name" value="RuvA_2-like"/>
</dbReference>
<feature type="binding site" evidence="15">
    <location>
        <position position="392"/>
    </location>
    <ligand>
        <name>Zn(2+)</name>
        <dbReference type="ChEBI" id="CHEBI:29105"/>
    </ligand>
</feature>
<evidence type="ECO:0000313" key="19">
    <source>
        <dbReference type="EMBL" id="OEY87149.1"/>
    </source>
</evidence>
<comment type="similarity">
    <text evidence="14 15">Belongs to the NAD-dependent DNA ligase family. LigA subfamily.</text>
</comment>
<evidence type="ECO:0000259" key="18">
    <source>
        <dbReference type="PROSITE" id="PS50172"/>
    </source>
</evidence>
<dbReference type="CDD" id="cd00114">
    <property type="entry name" value="LIGANc"/>
    <property type="match status" value="1"/>
</dbReference>
<evidence type="ECO:0000256" key="4">
    <source>
        <dbReference type="ARBA" id="ARBA00022598"/>
    </source>
</evidence>
<dbReference type="SUPFAM" id="SSF47781">
    <property type="entry name" value="RuvA domain 2-like"/>
    <property type="match status" value="1"/>
</dbReference>
<keyword evidence="20" id="KW-1185">Reference proteome</keyword>
<dbReference type="PROSITE" id="PS01056">
    <property type="entry name" value="DNA_LIGASE_N2"/>
    <property type="match status" value="1"/>
</dbReference>
<dbReference type="SUPFAM" id="SSF52113">
    <property type="entry name" value="BRCT domain"/>
    <property type="match status" value="1"/>
</dbReference>
<comment type="function">
    <text evidence="1 15">DNA ligase that catalyzes the formation of phosphodiester linkages between 5'-phosphoryl and 3'-hydroxyl groups in double-stranded DNA using NAD as a coenzyme and as the energy source for the reaction. It is essential for DNA replication and repair of damaged DNA.</text>
</comment>
<proteinExistence type="inferred from homology"/>
<evidence type="ECO:0000256" key="6">
    <source>
        <dbReference type="ARBA" id="ARBA00022723"/>
    </source>
</evidence>
<dbReference type="SUPFAM" id="SSF50249">
    <property type="entry name" value="Nucleic acid-binding proteins"/>
    <property type="match status" value="1"/>
</dbReference>
<dbReference type="FunFam" id="2.40.50.140:FF:000012">
    <property type="entry name" value="DNA ligase"/>
    <property type="match status" value="1"/>
</dbReference>
<dbReference type="InterPro" id="IPR013839">
    <property type="entry name" value="DNAligase_adenylation"/>
</dbReference>
<dbReference type="EC" id="6.5.1.2" evidence="2 15"/>